<evidence type="ECO:0000256" key="14">
    <source>
        <dbReference type="ARBA" id="ARBA00022679"/>
    </source>
</evidence>
<keyword evidence="17 35" id="KW-0547">Nucleotide-binding</keyword>
<evidence type="ECO:0000256" key="24">
    <source>
        <dbReference type="ARBA" id="ARBA00043968"/>
    </source>
</evidence>
<dbReference type="GO" id="GO:0004359">
    <property type="term" value="F:glutaminase activity"/>
    <property type="evidence" value="ECO:0007669"/>
    <property type="project" value="UniProtKB-EC"/>
</dbReference>
<dbReference type="NCBIfam" id="NF009475">
    <property type="entry name" value="PRK12838.1"/>
    <property type="match status" value="1"/>
</dbReference>
<evidence type="ECO:0000256" key="21">
    <source>
        <dbReference type="ARBA" id="ARBA00022975"/>
    </source>
</evidence>
<comment type="cofactor">
    <cofactor evidence="1">
        <name>Zn(2+)</name>
        <dbReference type="ChEBI" id="CHEBI:29105"/>
    </cofactor>
</comment>
<evidence type="ECO:0000256" key="16">
    <source>
        <dbReference type="ARBA" id="ARBA00022737"/>
    </source>
</evidence>
<dbReference type="FunFam" id="3.30.1490.20:FF:000001">
    <property type="entry name" value="Carbamoyl-phosphate synthase large chain"/>
    <property type="match status" value="1"/>
</dbReference>
<sequence length="3016" mass="333210">MMSPRIATKRLQANCRARRTDQQPSDQQPIGVQTSAIDIRIIYVYIMRPRASSSNPQLAPGCTLGRILFLLCINDVYGAISHDERPVFSSSVVYGVARYKTQLRRAQHQQQQTEVSGTTLKGCGRDFEENSCGSVITLGMTVPCHHCTDMLRFMDSPVTVVKGAAIGEGIRSSVGAGSGKYGSESLPKRGNPHRSRSINTSESTPSISRYEQKNYTVTGLWVTWKIQKSNDDQRINGSRGRIPRNTRPLNQPIKETNPDLKATRKRPNNNRTITHKTVELNTPNEENQTKILRPATRCCFRSFISSDRSGGFHPLNPALTMSPRLVKKRLQFNCQAQRTDQQSISAPELPIFHDTARQIHILQTHASFDCIQVDGIGQSSLQLNSNALYGQILIHKESGKITPSNRRDRGNETNEKTRVITPDATQSEVTQKASAGDQAFAQEREETAADETRLLSKLSPERLVGDVPLHGEHTSLFGYRDRHGSMASVFNTDASLPRNRDLFETLIMKEKSRMDLVLPYYNHSKGCDIRKCLPPPNLTHWIITFQLWSTFDFSCFAVKKLLLLFRNRNFRKSMNQCDVKQAEERSFGDSRPLGRLELHDGTVYDGFLYGSCGEAAGEVVFQTGMVGYIESLTDPSYHSQLLVLTYPSIGNYGVPSSQEADEFGLPKWFESNTIYARALIVSELCCDYSHFAAKRSLHEWLAENRVTCLSNIDTRELTLKLRQHGTVLGRIYPLPRGEPVPDWFDPASHNLVSHVSCRQEKIFNANGDVHVAVVDCGVKFNQIRCFCRKGAKVTLLPSSSDLSTRINEFDALFISNGPGDPSHCTHLVDQIRQWMKSNKPLFGICLGHQLVARAVGLETYKMKYGNRGHNQPCIHLETKRCFITSQNHGYSVDVSNLPEGWYELFRNVNDHSNEGLAHRQKPWMTVQFHPEHMAGPQDLEFLFDVFLDQVRSPSDMTLSERLTKTITYDQLRFEQLLAVRPNRPQKILLLGSGGLSIGQAGEFDYSGSQALKALREEGVQTLLINPNVATVQTTSGMADKIFLLPVTPDCVARIIEAERPDGILIGFGGQTGLTCGLALAYPDLNNKTDETLTAPDDNDAPPLSILEQYDCRILGTPAATIEITENRQMFADAMHSIGEKVAPAAAATTVPATVDVANRLGFPVLIRAAFALGGMGSGFAENVEELEQLATRALSQTPQIFIDKSLKGWKEVEYEVVRDAYNNCITVCNMENIDPVGIHTGESIVVAPSQTLSNVEYNMLRSVAIKVACHLHIVGECNIQFALDPNSLTYYIIEVNARLSRSSALASKATGYPLAYIAAKLCLGRSLPELSNVVTGGRTTACFEPSLDYCVVKVPRWDLSKFTRVSRNIGSSMKSVGEVMAISRCFEEAIQKALRMSKPSVLGFTSGDHQADADILADPTDQRIFVLAAALKDGWSVDKIHTLTQIDKWFLYRFAAIAECEKELKTLRDGVLTKIVRLFEDPVTQSVSSSVLPSLHTLIRAKRLGFSDQQIGEALHSSALSVRETREKIYLGPLVRRVDTVAGEWPATTNYLYLSYADIPLAGVLQLGHSNELDRFPNKLQCRLNPSGKHDVSFEPQTQIMVLGSGVYRIGSSVEFDWCAVGCVRELRRLGWSSIMLNCNPETVSTDFDMCDRLYFDELSLERVLDIYKLESAVGVIVSMGGQTPNNIAMPMHRLGVPILGTSAESIDSAENRFKFSRLLDCMGISQPRWRELTDVESAKSFCQQVGYPVLVRPSYVLSGAAMNVAYDPQDLATYLSAAQAISPEHPVVISQFILDAKEIDVDAIAQAGRVVAIAVSEHVENAGVHSGDATLVTPPQDLNAETLDRIKQIVHSLADELQVSGPFNLQVIAKDNRLQIIEANLRVSRSFPFVSKTLKYDFVAAATRCILGSARDSICPPVTGSRTEAAYRHSSSRGFLEPTVDVLNGVPGYVGVKVPVFSFSRLLGADVLLGVEMVSTGEVACFGRDRYEAYLLAQEAALFNTNGRLPRPKESIFLSIGSYRHKKELLTSVSQLSRLGYKLYGSTGTADYYQTQGVPVIPVEWPYEDSDVAKQMYVHFGGAQNSDTDVRDRTVQEYLAEKQFGLIVSLTMRKTGYRRPSAFVTRGYMTRRLAVETNVPLITDVKLFKLLAEALYRHYRGRTLPGKSKDSLLPLRRPDQPGVECRLLPLHCISSSQILYLPGLIDIHVHTRDPGHEYKEDWCTATVAALAGGIVAVLAMPNTNPAVVDEASLQFAMERAASRAYCDYGLFVGATADNAGSVGQLGGHVVGLKMYLNETFSTLSLSGKLNIWKKHFETWPISKPICCHAEGETMAAVLLLAELTGRSVHICHVARKAEIELIRDAKARGLKVTCEVSPHHLFLTEDDLPDCGGWREVRPRLGTREDVQALWANLDSIDCFATDHAPHLASEKATSNAPPGFPGLESMLPLFLTAMCEGRLTLTDLIERLHVNPRRIFNLASDTNLLNAGDTLDRCMFDDTWVEVDMGAEWSLPGSYRVNSPYAEPPVTAPTLYTRAGWSPFAGRRVRGRVRRVVLRGELAFVDGRLLVKPGFGINLASQMTTVIASKAVLQELPRVEVAEHAMISSPVSPVPRTRFESYSERVQDDSVCIGGPSALVDVRSFGPSVPPTSGAPPSVNVSSWIEGISGHHLLSCEGFPKNALHRLFNLAHSFRQAVLKNKPLDDICRGKVMACLFFEPSTRTANSFSVAMQRLGGSVIHFNESVSSLSKGETLSDTLRILASYCDCLVIRHPGKGEVQLAANSVLNRPIINAGDGVGEHPTQAMLDVFTIREEIGTVNGLTVTMVGDLANGRTVHSLARLLCLYNVRLRYVTHCEQLRMPEEVKQYVAARGIPQEEMSSLEEALPDTDVLYMTRVQAERIQSTDSMAVGQFVVTPELMTLAKKSGMIVMHPLPRVGEISPSFDSDPRAAYFRQAEYGITGLGENSSAGQTVFWHAEYVPTSAAFEALGQPSSIPTLVLPVGGMAAWYRKGVTAERLYGTT</sequence>
<dbReference type="EC" id="3.5.2.3" evidence="8"/>
<keyword evidence="11" id="KW-0055">Arginine biosynthesis</keyword>
<evidence type="ECO:0000256" key="34">
    <source>
        <dbReference type="ARBA" id="ARBA00074189"/>
    </source>
</evidence>
<dbReference type="SMART" id="SM00851">
    <property type="entry name" value="MGS"/>
    <property type="match status" value="1"/>
</dbReference>
<dbReference type="Pfam" id="PF02142">
    <property type="entry name" value="MGS"/>
    <property type="match status" value="1"/>
</dbReference>
<comment type="similarity">
    <text evidence="27">In the 2nd section; belongs to the CarB family.</text>
</comment>
<feature type="compositionally biased region" description="Polar residues" evidence="36">
    <location>
        <begin position="197"/>
        <end position="209"/>
    </location>
</feature>
<dbReference type="GO" id="GO:0006207">
    <property type="term" value="P:'de novo' pyrimidine nucleobase biosynthetic process"/>
    <property type="evidence" value="ECO:0007669"/>
    <property type="project" value="InterPro"/>
</dbReference>
<dbReference type="InterPro" id="IPR005479">
    <property type="entry name" value="CPAse_ATP-bd"/>
</dbReference>
<comment type="similarity">
    <text evidence="25">In the C-terminal section; belongs to the aspartate/ornithine carbamoyltransferase superfamily. ATCase family.</text>
</comment>
<dbReference type="PROSITE" id="PS00867">
    <property type="entry name" value="CPSASE_2"/>
    <property type="match status" value="2"/>
</dbReference>
<dbReference type="EC" id="3.5.1.2" evidence="9"/>
<protein>
    <recommendedName>
        <fullName evidence="34">Carbamoyl phosphate synthase arginine-specific large chain</fullName>
        <ecNumber evidence="10">2.1.3.2</ecNumber>
        <ecNumber evidence="9">3.5.1.2</ecNumber>
        <ecNumber evidence="8">3.5.2.3</ecNumber>
        <ecNumber evidence="28">6.3.4.16</ecNumber>
        <ecNumber evidence="7">6.3.5.5</ecNumber>
    </recommendedName>
</protein>
<dbReference type="InterPro" id="IPR006132">
    <property type="entry name" value="Asp/Orn_carbamoyltranf_P-bd"/>
</dbReference>
<comment type="similarity">
    <text evidence="26">In the N-terminal section; belongs to the CarA family.</text>
</comment>
<dbReference type="InterPro" id="IPR011059">
    <property type="entry name" value="Metal-dep_hydrolase_composite"/>
</dbReference>
<feature type="region of interest" description="Disordered" evidence="36">
    <location>
        <begin position="172"/>
        <end position="209"/>
    </location>
</feature>
<comment type="catalytic activity">
    <reaction evidence="31">
        <text>hydrogencarbonate + L-glutamine + 2 ATP + H2O = carbamoyl phosphate + L-glutamate + 2 ADP + phosphate + 2 H(+)</text>
        <dbReference type="Rhea" id="RHEA:18633"/>
        <dbReference type="ChEBI" id="CHEBI:15377"/>
        <dbReference type="ChEBI" id="CHEBI:15378"/>
        <dbReference type="ChEBI" id="CHEBI:17544"/>
        <dbReference type="ChEBI" id="CHEBI:29985"/>
        <dbReference type="ChEBI" id="CHEBI:30616"/>
        <dbReference type="ChEBI" id="CHEBI:43474"/>
        <dbReference type="ChEBI" id="CHEBI:58228"/>
        <dbReference type="ChEBI" id="CHEBI:58359"/>
        <dbReference type="ChEBI" id="CHEBI:456216"/>
        <dbReference type="EC" id="6.3.5.5"/>
    </reaction>
</comment>
<dbReference type="FunFam" id="3.40.50.1370:FF:000002">
    <property type="entry name" value="Aspartate carbamoyltransferase 2"/>
    <property type="match status" value="1"/>
</dbReference>
<dbReference type="InterPro" id="IPR036914">
    <property type="entry name" value="MGS-like_dom_sf"/>
</dbReference>
<evidence type="ECO:0000256" key="10">
    <source>
        <dbReference type="ARBA" id="ARBA00013008"/>
    </source>
</evidence>
<reference key="2">
    <citation type="submission" date="2011-10" db="EMBL/GenBank/DDBJ databases">
        <title>The genome and transcriptome sequence of Clonorchis sinensis provide insights into the carcinogenic liver fluke.</title>
        <authorList>
            <person name="Wang X."/>
            <person name="Huang Y."/>
            <person name="Chen W."/>
            <person name="Liu H."/>
            <person name="Guo L."/>
            <person name="Chen Y."/>
            <person name="Luo F."/>
            <person name="Zhou W."/>
            <person name="Sun J."/>
            <person name="Mao Q."/>
            <person name="Liang P."/>
            <person name="Zhou C."/>
            <person name="Tian Y."/>
            <person name="Men J."/>
            <person name="Lv X."/>
            <person name="Huang L."/>
            <person name="Zhou J."/>
            <person name="Hu Y."/>
            <person name="Li R."/>
            <person name="Zhang F."/>
            <person name="Lei H."/>
            <person name="Li X."/>
            <person name="Hu X."/>
            <person name="Liang C."/>
            <person name="Xu J."/>
            <person name="Wu Z."/>
            <person name="Yu X."/>
        </authorList>
    </citation>
    <scope>NUCLEOTIDE SEQUENCE</scope>
    <source>
        <strain>Henan</strain>
    </source>
</reference>
<comment type="pathway">
    <text evidence="4">Pyrimidine metabolism; UMP biosynthesis via de novo pathway; (S)-dihydroorotate from bicarbonate: step 3/3.</text>
</comment>
<dbReference type="EC" id="2.1.3.2" evidence="10"/>
<dbReference type="EC" id="6.3.5.5" evidence="7"/>
<dbReference type="InterPro" id="IPR036480">
    <property type="entry name" value="CarbP_synth_ssu_N_sf"/>
</dbReference>
<keyword evidence="21" id="KW-0665">Pyrimidine biosynthesis</keyword>
<evidence type="ECO:0000256" key="8">
    <source>
        <dbReference type="ARBA" id="ARBA00012860"/>
    </source>
</evidence>
<dbReference type="CDD" id="cd01744">
    <property type="entry name" value="GATase1_CPSase"/>
    <property type="match status" value="1"/>
</dbReference>
<dbReference type="FunFam" id="3.20.20.140:FF:000036">
    <property type="entry name" value="Carbamoyl-phosphate synthase large chain"/>
    <property type="match status" value="1"/>
</dbReference>
<dbReference type="InterPro" id="IPR005480">
    <property type="entry name" value="CPSase_lsu_oligo"/>
</dbReference>
<dbReference type="InterPro" id="IPR011761">
    <property type="entry name" value="ATP-grasp"/>
</dbReference>
<dbReference type="EMBL" id="DF143923">
    <property type="protein sequence ID" value="GAA54778.1"/>
    <property type="molecule type" value="Genomic_DNA"/>
</dbReference>
<comment type="similarity">
    <text evidence="6">Belongs to the CarB family.</text>
</comment>
<dbReference type="InterPro" id="IPR006275">
    <property type="entry name" value="CPSase_lsu"/>
</dbReference>
<dbReference type="GO" id="GO:0006541">
    <property type="term" value="P:glutamine metabolic process"/>
    <property type="evidence" value="ECO:0007669"/>
    <property type="project" value="InterPro"/>
</dbReference>
<evidence type="ECO:0000256" key="13">
    <source>
        <dbReference type="ARBA" id="ARBA00022605"/>
    </source>
</evidence>
<dbReference type="InterPro" id="IPR002082">
    <property type="entry name" value="Asp_carbamoyltransf"/>
</dbReference>
<feature type="domain" description="ATP-grasp" evidence="37">
    <location>
        <begin position="1131"/>
        <end position="1323"/>
    </location>
</feature>
<keyword evidence="22" id="KW-0464">Manganese</keyword>
<dbReference type="Pfam" id="PF00988">
    <property type="entry name" value="CPSase_sm_chain"/>
    <property type="match status" value="1"/>
</dbReference>
<evidence type="ECO:0000256" key="22">
    <source>
        <dbReference type="ARBA" id="ARBA00023211"/>
    </source>
</evidence>
<evidence type="ECO:0000256" key="33">
    <source>
        <dbReference type="ARBA" id="ARBA00049534"/>
    </source>
</evidence>
<evidence type="ECO:0000256" key="30">
    <source>
        <dbReference type="ARBA" id="ARBA00048492"/>
    </source>
</evidence>
<evidence type="ECO:0000313" key="40">
    <source>
        <dbReference type="Proteomes" id="UP000008909"/>
    </source>
</evidence>
<dbReference type="SUPFAM" id="SSF48108">
    <property type="entry name" value="Carbamoyl phosphate synthetase, large subunit connection domain"/>
    <property type="match status" value="1"/>
</dbReference>
<evidence type="ECO:0000256" key="12">
    <source>
        <dbReference type="ARBA" id="ARBA00022598"/>
    </source>
</evidence>
<evidence type="ECO:0000256" key="2">
    <source>
        <dbReference type="ARBA" id="ARBA00004812"/>
    </source>
</evidence>
<evidence type="ECO:0000313" key="39">
    <source>
        <dbReference type="EMBL" id="GAA54778.1"/>
    </source>
</evidence>
<evidence type="ECO:0000259" key="37">
    <source>
        <dbReference type="PROSITE" id="PS50975"/>
    </source>
</evidence>
<evidence type="ECO:0000259" key="38">
    <source>
        <dbReference type="PROSITE" id="PS51855"/>
    </source>
</evidence>
<comment type="pathway">
    <text evidence="5">Amino-acid biosynthesis; L-arginine biosynthesis; carbamoyl phosphate from bicarbonate: step 1/1.</text>
</comment>
<evidence type="ECO:0000256" key="5">
    <source>
        <dbReference type="ARBA" id="ARBA00005077"/>
    </source>
</evidence>
<dbReference type="InterPro" id="IPR013815">
    <property type="entry name" value="ATP_grasp_subdomain_1"/>
</dbReference>
<evidence type="ECO:0000256" key="11">
    <source>
        <dbReference type="ARBA" id="ARBA00022571"/>
    </source>
</evidence>
<comment type="catalytic activity">
    <reaction evidence="32">
        <text>carbamoyl phosphate + L-aspartate = N-carbamoyl-L-aspartate + phosphate + H(+)</text>
        <dbReference type="Rhea" id="RHEA:20013"/>
        <dbReference type="ChEBI" id="CHEBI:15378"/>
        <dbReference type="ChEBI" id="CHEBI:29991"/>
        <dbReference type="ChEBI" id="CHEBI:32814"/>
        <dbReference type="ChEBI" id="CHEBI:43474"/>
        <dbReference type="ChEBI" id="CHEBI:58228"/>
        <dbReference type="EC" id="2.1.3.2"/>
    </reaction>
</comment>
<dbReference type="PRINTS" id="PR00100">
    <property type="entry name" value="AOTCASE"/>
</dbReference>
<dbReference type="FunFam" id="3.30.470.20:FF:000001">
    <property type="entry name" value="Carbamoyl-phosphate synthase large chain"/>
    <property type="match status" value="1"/>
</dbReference>
<dbReference type="NCBIfam" id="TIGR01369">
    <property type="entry name" value="CPSaseII_lrg"/>
    <property type="match status" value="1"/>
</dbReference>
<dbReference type="Gene3D" id="3.40.50.20">
    <property type="match status" value="2"/>
</dbReference>
<evidence type="ECO:0000256" key="36">
    <source>
        <dbReference type="SAM" id="MobiDB-lite"/>
    </source>
</evidence>
<comment type="catalytic activity">
    <reaction evidence="33">
        <text>L-glutamine + H2O = L-glutamate + NH4(+)</text>
        <dbReference type="Rhea" id="RHEA:15889"/>
        <dbReference type="ChEBI" id="CHEBI:15377"/>
        <dbReference type="ChEBI" id="CHEBI:28938"/>
        <dbReference type="ChEBI" id="CHEBI:29985"/>
        <dbReference type="ChEBI" id="CHEBI:58359"/>
        <dbReference type="EC" id="3.5.1.2"/>
    </reaction>
</comment>
<evidence type="ECO:0000256" key="28">
    <source>
        <dbReference type="ARBA" id="ARBA00044063"/>
    </source>
</evidence>
<dbReference type="InterPro" id="IPR002195">
    <property type="entry name" value="Dihydroorotase_CS"/>
</dbReference>
<dbReference type="FunFam" id="3.30.470.20:FF:000026">
    <property type="entry name" value="Carbamoyl-phosphate synthase large chain"/>
    <property type="match status" value="1"/>
</dbReference>
<dbReference type="Pfam" id="PF25596">
    <property type="entry name" value="CPSase_L_D1"/>
    <property type="match status" value="2"/>
</dbReference>
<keyword evidence="18" id="KW-0378">Hydrolase</keyword>
<dbReference type="SUPFAM" id="SSF51338">
    <property type="entry name" value="Composite domain of metallo-dependent hydrolases"/>
    <property type="match status" value="1"/>
</dbReference>
<dbReference type="EC" id="6.3.4.16" evidence="28"/>
<evidence type="ECO:0000256" key="4">
    <source>
        <dbReference type="ARBA" id="ARBA00004880"/>
    </source>
</evidence>
<dbReference type="GO" id="GO:0046872">
    <property type="term" value="F:metal ion binding"/>
    <property type="evidence" value="ECO:0007669"/>
    <property type="project" value="UniProtKB-KW"/>
</dbReference>
<dbReference type="PROSITE" id="PS51273">
    <property type="entry name" value="GATASE_TYPE_1"/>
    <property type="match status" value="1"/>
</dbReference>
<evidence type="ECO:0000256" key="26">
    <source>
        <dbReference type="ARBA" id="ARBA00043984"/>
    </source>
</evidence>
<evidence type="ECO:0000256" key="1">
    <source>
        <dbReference type="ARBA" id="ARBA00001947"/>
    </source>
</evidence>
<dbReference type="PROSITE" id="PS00866">
    <property type="entry name" value="CPSASE_1"/>
    <property type="match status" value="2"/>
</dbReference>
<accession>G7YP97</accession>
<dbReference type="GO" id="GO:0004087">
    <property type="term" value="F:carbamoyl-phosphate synthase (ammonia) activity"/>
    <property type="evidence" value="ECO:0007669"/>
    <property type="project" value="UniProtKB-EC"/>
</dbReference>
<dbReference type="Gene3D" id="3.30.1490.20">
    <property type="entry name" value="ATP-grasp fold, A domain"/>
    <property type="match status" value="1"/>
</dbReference>
<feature type="domain" description="MGS-like" evidence="38">
    <location>
        <begin position="2004"/>
        <end position="2175"/>
    </location>
</feature>
<dbReference type="Pfam" id="PF02729">
    <property type="entry name" value="OTCace_N"/>
    <property type="match status" value="1"/>
</dbReference>
<dbReference type="Pfam" id="PF00185">
    <property type="entry name" value="OTCace"/>
    <property type="match status" value="1"/>
</dbReference>
<dbReference type="PRINTS" id="PR00101">
    <property type="entry name" value="ATCASE"/>
</dbReference>
<proteinExistence type="inferred from homology"/>
<dbReference type="SUPFAM" id="SSF52335">
    <property type="entry name" value="Methylglyoxal synthase-like"/>
    <property type="match status" value="1"/>
</dbReference>
<feature type="region of interest" description="Disordered" evidence="36">
    <location>
        <begin position="232"/>
        <end position="267"/>
    </location>
</feature>
<evidence type="ECO:0000256" key="25">
    <source>
        <dbReference type="ARBA" id="ARBA00043979"/>
    </source>
</evidence>
<evidence type="ECO:0000256" key="7">
    <source>
        <dbReference type="ARBA" id="ARBA00012738"/>
    </source>
</evidence>
<dbReference type="SUPFAM" id="SSF52021">
    <property type="entry name" value="Carbamoyl phosphate synthetase, small subunit N-terminal domain"/>
    <property type="match status" value="1"/>
</dbReference>
<dbReference type="InterPro" id="IPR016185">
    <property type="entry name" value="PreATP-grasp_dom_sf"/>
</dbReference>
<dbReference type="InterPro" id="IPR006131">
    <property type="entry name" value="Asp_carbamoyltransf_Asp/Orn-bd"/>
</dbReference>
<dbReference type="InterPro" id="IPR035686">
    <property type="entry name" value="CPSase_GATase1"/>
</dbReference>
<dbReference type="InterPro" id="IPR058047">
    <property type="entry name" value="CPSase_preATP-grasp"/>
</dbReference>
<dbReference type="NCBIfam" id="NF003671">
    <property type="entry name" value="PRK05294.1"/>
    <property type="match status" value="1"/>
</dbReference>
<evidence type="ECO:0000256" key="29">
    <source>
        <dbReference type="ARBA" id="ARBA00047359"/>
    </source>
</evidence>
<dbReference type="SUPFAM" id="SSF56059">
    <property type="entry name" value="Glutathione synthetase ATP-binding domain-like"/>
    <property type="match status" value="2"/>
</dbReference>
<comment type="pathway">
    <text evidence="3">Pyrimidine metabolism; UMP biosynthesis via de novo pathway; (S)-dihydroorotate from bicarbonate: step 2/3.</text>
</comment>
<evidence type="ECO:0000256" key="35">
    <source>
        <dbReference type="PROSITE-ProRule" id="PRU00409"/>
    </source>
</evidence>
<dbReference type="InterPro" id="IPR036897">
    <property type="entry name" value="CarbamoylP_synth_lsu_oligo_sf"/>
</dbReference>
<keyword evidence="20 35" id="KW-0067">ATP-binding</keyword>
<dbReference type="Gene3D" id="3.30.470.20">
    <property type="entry name" value="ATP-grasp fold, B domain"/>
    <property type="match status" value="2"/>
</dbReference>
<dbReference type="PRINTS" id="PR00098">
    <property type="entry name" value="CPSASE"/>
</dbReference>
<dbReference type="SMART" id="SM01096">
    <property type="entry name" value="CPSase_L_D3"/>
    <property type="match status" value="1"/>
</dbReference>
<dbReference type="Gene3D" id="3.40.50.1380">
    <property type="entry name" value="Methylglyoxal synthase-like domain"/>
    <property type="match status" value="1"/>
</dbReference>
<comment type="catalytic activity">
    <reaction evidence="30">
        <text>(S)-dihydroorotate + H2O = N-carbamoyl-L-aspartate + H(+)</text>
        <dbReference type="Rhea" id="RHEA:24296"/>
        <dbReference type="ChEBI" id="CHEBI:15377"/>
        <dbReference type="ChEBI" id="CHEBI:15378"/>
        <dbReference type="ChEBI" id="CHEBI:30864"/>
        <dbReference type="ChEBI" id="CHEBI:32814"/>
        <dbReference type="EC" id="3.5.2.3"/>
    </reaction>
</comment>
<dbReference type="PANTHER" id="PTHR11405">
    <property type="entry name" value="CARBAMOYLTRANSFERASE FAMILY MEMBER"/>
    <property type="match status" value="1"/>
</dbReference>
<gene>
    <name evidence="39" type="ORF">CLF_105410</name>
</gene>
<name>G7YP97_CLOSI</name>
<feature type="domain" description="ATP-grasp" evidence="37">
    <location>
        <begin position="1717"/>
        <end position="1908"/>
    </location>
</feature>
<dbReference type="Gene3D" id="3.40.50.1370">
    <property type="entry name" value="Aspartate/ornithine carbamoyltransferase"/>
    <property type="match status" value="2"/>
</dbReference>
<dbReference type="GO" id="GO:0044205">
    <property type="term" value="P:'de novo' UMP biosynthetic process"/>
    <property type="evidence" value="ECO:0007669"/>
    <property type="project" value="UniProtKB-UniPathway"/>
</dbReference>
<dbReference type="GO" id="GO:0005524">
    <property type="term" value="F:ATP binding"/>
    <property type="evidence" value="ECO:0007669"/>
    <property type="project" value="UniProtKB-UniRule"/>
</dbReference>
<dbReference type="PROSITE" id="PS00097">
    <property type="entry name" value="CARBAMOYLTRANSFERASE"/>
    <property type="match status" value="1"/>
</dbReference>
<dbReference type="InterPro" id="IPR006130">
    <property type="entry name" value="Asp/Orn_carbamoylTrfase"/>
</dbReference>
<comment type="catalytic activity">
    <reaction evidence="29">
        <text>hydrogencarbonate + NH4(+) + 2 ATP = carbamoyl phosphate + 2 ADP + phosphate + 2 H(+)</text>
        <dbReference type="Rhea" id="RHEA:18029"/>
        <dbReference type="ChEBI" id="CHEBI:15378"/>
        <dbReference type="ChEBI" id="CHEBI:17544"/>
        <dbReference type="ChEBI" id="CHEBI:28938"/>
        <dbReference type="ChEBI" id="CHEBI:30616"/>
        <dbReference type="ChEBI" id="CHEBI:43474"/>
        <dbReference type="ChEBI" id="CHEBI:58228"/>
        <dbReference type="ChEBI" id="CHEBI:456216"/>
        <dbReference type="EC" id="6.3.4.16"/>
    </reaction>
</comment>
<dbReference type="InterPro" id="IPR029062">
    <property type="entry name" value="Class_I_gatase-like"/>
</dbReference>
<keyword evidence="14 39" id="KW-0808">Transferase</keyword>
<comment type="pathway">
    <text evidence="2">Pyrimidine metabolism; UMP biosynthesis via de novo pathway; (S)-dihydroorotate from bicarbonate: step 1/3.</text>
</comment>
<keyword evidence="13" id="KW-0028">Amino-acid biosynthesis</keyword>
<dbReference type="GO" id="GO:0004070">
    <property type="term" value="F:aspartate carbamoyltransferase activity"/>
    <property type="evidence" value="ECO:0007669"/>
    <property type="project" value="UniProtKB-EC"/>
</dbReference>
<dbReference type="NCBIfam" id="TIGR01368">
    <property type="entry name" value="CPSaseIIsmall"/>
    <property type="match status" value="1"/>
</dbReference>
<dbReference type="NCBIfam" id="NF002032">
    <property type="entry name" value="PRK00856.1"/>
    <property type="match status" value="1"/>
</dbReference>
<keyword evidence="15" id="KW-0479">Metal-binding</keyword>
<dbReference type="GO" id="GO:0004151">
    <property type="term" value="F:dihydroorotase activity"/>
    <property type="evidence" value="ECO:0007669"/>
    <property type="project" value="UniProtKB-EC"/>
</dbReference>
<evidence type="ECO:0000256" key="9">
    <source>
        <dbReference type="ARBA" id="ARBA00012918"/>
    </source>
</evidence>
<evidence type="ECO:0000256" key="31">
    <source>
        <dbReference type="ARBA" id="ARBA00048816"/>
    </source>
</evidence>
<dbReference type="Pfam" id="PF02787">
    <property type="entry name" value="CPSase_L_D3"/>
    <property type="match status" value="1"/>
</dbReference>
<dbReference type="Pfam" id="PF12890">
    <property type="entry name" value="DHOase"/>
    <property type="match status" value="1"/>
</dbReference>
<keyword evidence="23" id="KW-0511">Multifunctional enzyme</keyword>
<dbReference type="NCBIfam" id="TIGR00670">
    <property type="entry name" value="asp_carb_tr"/>
    <property type="match status" value="1"/>
</dbReference>
<dbReference type="SUPFAM" id="SSF53671">
    <property type="entry name" value="Aspartate/ornithine carbamoyltransferase"/>
    <property type="match status" value="1"/>
</dbReference>
<comment type="similarity">
    <text evidence="24">In the 3rd section; belongs to the metallo-dependent hydrolases superfamily. DHOase family. CAD subfamily.</text>
</comment>
<evidence type="ECO:0000256" key="27">
    <source>
        <dbReference type="ARBA" id="ARBA00043998"/>
    </source>
</evidence>
<dbReference type="FunFam" id="3.40.50.1380:FF:000005">
    <property type="entry name" value="CAD protein-like isoform X1"/>
    <property type="match status" value="1"/>
</dbReference>
<dbReference type="InterPro" id="IPR036901">
    <property type="entry name" value="Asp/Orn_carbamoylTrfase_sf"/>
</dbReference>
<evidence type="ECO:0000256" key="18">
    <source>
        <dbReference type="ARBA" id="ARBA00022801"/>
    </source>
</evidence>
<dbReference type="HAMAP" id="MF_01209">
    <property type="entry name" value="CPSase_S_chain"/>
    <property type="match status" value="1"/>
</dbReference>
<dbReference type="SUPFAM" id="SSF51556">
    <property type="entry name" value="Metallo-dependent hydrolases"/>
    <property type="match status" value="1"/>
</dbReference>
<keyword evidence="12" id="KW-0436">Ligase</keyword>
<dbReference type="GO" id="GO:0006526">
    <property type="term" value="P:L-arginine biosynthetic process"/>
    <property type="evidence" value="ECO:0007669"/>
    <property type="project" value="UniProtKB-KW"/>
</dbReference>
<dbReference type="SUPFAM" id="SSF52440">
    <property type="entry name" value="PreATP-grasp domain"/>
    <property type="match status" value="2"/>
</dbReference>
<dbReference type="UniPathway" id="UPA00070">
    <property type="reaction ID" value="UER00115"/>
</dbReference>
<dbReference type="Gene3D" id="3.20.20.140">
    <property type="entry name" value="Metal-dependent hydrolases"/>
    <property type="match status" value="1"/>
</dbReference>
<evidence type="ECO:0000256" key="32">
    <source>
        <dbReference type="ARBA" id="ARBA00048859"/>
    </source>
</evidence>
<keyword evidence="19" id="KW-0862">Zinc</keyword>
<dbReference type="GO" id="GO:0016597">
    <property type="term" value="F:amino acid binding"/>
    <property type="evidence" value="ECO:0007669"/>
    <property type="project" value="InterPro"/>
</dbReference>
<evidence type="ECO:0000256" key="3">
    <source>
        <dbReference type="ARBA" id="ARBA00004852"/>
    </source>
</evidence>
<keyword evidence="16" id="KW-0677">Repeat</keyword>
<dbReference type="PROSITE" id="PS51855">
    <property type="entry name" value="MGS"/>
    <property type="match status" value="1"/>
</dbReference>
<dbReference type="FunFam" id="3.40.50.20:FF:000002">
    <property type="entry name" value="Carbamoyl-phosphate synthase large chain"/>
    <property type="match status" value="1"/>
</dbReference>
<dbReference type="PRINTS" id="PR00099">
    <property type="entry name" value="CPSGATASE"/>
</dbReference>
<evidence type="ECO:0000256" key="6">
    <source>
        <dbReference type="ARBA" id="ARBA00009799"/>
    </source>
</evidence>
<dbReference type="Proteomes" id="UP000008909">
    <property type="component" value="Unassembled WGS sequence"/>
</dbReference>
<dbReference type="InterPro" id="IPR017926">
    <property type="entry name" value="GATASE"/>
</dbReference>
<dbReference type="InterPro" id="IPR032466">
    <property type="entry name" value="Metal_Hydrolase"/>
</dbReference>
<dbReference type="Pfam" id="PF00117">
    <property type="entry name" value="GATase"/>
    <property type="match status" value="1"/>
</dbReference>
<dbReference type="InterPro" id="IPR002474">
    <property type="entry name" value="CarbamoylP_synth_ssu_N"/>
</dbReference>
<dbReference type="Pfam" id="PF02786">
    <property type="entry name" value="CPSase_L_D2"/>
    <property type="match status" value="2"/>
</dbReference>
<evidence type="ECO:0000256" key="20">
    <source>
        <dbReference type="ARBA" id="ARBA00022840"/>
    </source>
</evidence>
<dbReference type="GO" id="GO:0004088">
    <property type="term" value="F:carbamoyl-phosphate synthase (glutamine-hydrolyzing) activity"/>
    <property type="evidence" value="ECO:0007669"/>
    <property type="project" value="UniProtKB-EC"/>
</dbReference>
<dbReference type="Gene3D" id="3.40.50.880">
    <property type="match status" value="1"/>
</dbReference>
<keyword evidence="40" id="KW-1185">Reference proteome</keyword>
<dbReference type="GO" id="GO:0005951">
    <property type="term" value="C:carbamoyl-phosphate synthase complex"/>
    <property type="evidence" value="ECO:0007669"/>
    <property type="project" value="TreeGrafter"/>
</dbReference>
<dbReference type="SMART" id="SM01097">
    <property type="entry name" value="CPSase_sm_chain"/>
    <property type="match status" value="1"/>
</dbReference>
<dbReference type="Gene3D" id="1.10.1030.10">
    <property type="entry name" value="Carbamoyl-phosphate synthetase, large subunit oligomerisation domain"/>
    <property type="match status" value="1"/>
</dbReference>
<dbReference type="InterPro" id="IPR011607">
    <property type="entry name" value="MGS-like_dom"/>
</dbReference>
<dbReference type="InterPro" id="IPR006274">
    <property type="entry name" value="CarbamoylP_synth_ssu"/>
</dbReference>
<dbReference type="PANTHER" id="PTHR11405:SF5">
    <property type="entry name" value="CAD PROTEIN"/>
    <property type="match status" value="1"/>
</dbReference>
<organism evidence="39 40">
    <name type="scientific">Clonorchis sinensis</name>
    <name type="common">Chinese liver fluke</name>
    <dbReference type="NCBI Taxonomy" id="79923"/>
    <lineage>
        <taxon>Eukaryota</taxon>
        <taxon>Metazoa</taxon>
        <taxon>Spiralia</taxon>
        <taxon>Lophotrochozoa</taxon>
        <taxon>Platyhelminthes</taxon>
        <taxon>Trematoda</taxon>
        <taxon>Digenea</taxon>
        <taxon>Opisthorchiida</taxon>
        <taxon>Opisthorchiata</taxon>
        <taxon>Opisthorchiidae</taxon>
        <taxon>Clonorchis</taxon>
    </lineage>
</organism>
<dbReference type="SUPFAM" id="SSF52317">
    <property type="entry name" value="Class I glutamine amidotransferase-like"/>
    <property type="match status" value="1"/>
</dbReference>
<dbReference type="InterPro" id="IPR005483">
    <property type="entry name" value="CPSase_dom"/>
</dbReference>
<evidence type="ECO:0000256" key="23">
    <source>
        <dbReference type="ARBA" id="ARBA00023268"/>
    </source>
</evidence>
<dbReference type="FunFam" id="3.40.50.20:FF:000001">
    <property type="entry name" value="Carbamoyl-phosphate synthase large chain"/>
    <property type="match status" value="1"/>
</dbReference>
<evidence type="ECO:0000256" key="19">
    <source>
        <dbReference type="ARBA" id="ARBA00022833"/>
    </source>
</evidence>
<evidence type="ECO:0000256" key="17">
    <source>
        <dbReference type="ARBA" id="ARBA00022741"/>
    </source>
</evidence>
<dbReference type="PROSITE" id="PS00483">
    <property type="entry name" value="DIHYDROOROTASE_2"/>
    <property type="match status" value="1"/>
</dbReference>
<dbReference type="Gene3D" id="3.50.30.20">
    <property type="entry name" value="Carbamoyl-phosphate synthase small subunit, N-terminal domain"/>
    <property type="match status" value="1"/>
</dbReference>
<dbReference type="PROSITE" id="PS50975">
    <property type="entry name" value="ATP_GRASP"/>
    <property type="match status" value="2"/>
</dbReference>
<dbReference type="InterPro" id="IPR024403">
    <property type="entry name" value="DHOase_cat"/>
</dbReference>
<evidence type="ECO:0000256" key="15">
    <source>
        <dbReference type="ARBA" id="ARBA00022723"/>
    </source>
</evidence>
<reference evidence="39" key="1">
    <citation type="journal article" date="2011" name="Genome Biol.">
        <title>The draft genome of the carcinogenic human liver fluke Clonorchis sinensis.</title>
        <authorList>
            <person name="Wang X."/>
            <person name="Chen W."/>
            <person name="Huang Y."/>
            <person name="Sun J."/>
            <person name="Men J."/>
            <person name="Liu H."/>
            <person name="Luo F."/>
            <person name="Guo L."/>
            <person name="Lv X."/>
            <person name="Deng C."/>
            <person name="Zhou C."/>
            <person name="Fan Y."/>
            <person name="Li X."/>
            <person name="Huang L."/>
            <person name="Hu Y."/>
            <person name="Liang C."/>
            <person name="Hu X."/>
            <person name="Xu J."/>
            <person name="Yu X."/>
        </authorList>
    </citation>
    <scope>NUCLEOTIDE SEQUENCE [LARGE SCALE GENOMIC DNA]</scope>
    <source>
        <strain evidence="39">Henan</strain>
    </source>
</reference>